<dbReference type="GO" id="GO:0005886">
    <property type="term" value="C:plasma membrane"/>
    <property type="evidence" value="ECO:0007669"/>
    <property type="project" value="UniProtKB-SubCell"/>
</dbReference>
<evidence type="ECO:0000259" key="9">
    <source>
        <dbReference type="PROSITE" id="PS50850"/>
    </source>
</evidence>
<keyword evidence="2" id="KW-0813">Transport</keyword>
<feature type="transmembrane region" description="Helical" evidence="8">
    <location>
        <begin position="337"/>
        <end position="359"/>
    </location>
</feature>
<sequence length="429" mass="45071">MDLTPQQRRAATLAALLGNALEWFDFAVYGYVATPLGHAFFPAEDPGLQALAAFGVFAVGYLMRPVGSLVLGPIGDLLGRRNMLSLSIVLMGAASLLIALLPTHAQWGAGAGLALLGLRMVQGFSVGGEFTGSMTYATEAAPPGQQGLLASLATAGGLVGFSLGSLTVALLARSLGDAAMDAWGWRLPFALGGLVAFLGLWMRRRMPETLEPHHSDPQPAGAVGLLRAMGGRLAEVRQQGPLVLRIIALVSFANVVFYVLFVYLVDYSAHQPGSSLAQANSTSTVIQTIGLPVVLLGGVLADRWGKLQVNRLGTLLLALVTPIALPVVQLAGPSGLVMGQLLGVLPVMMSMGGQGVLAVEWVPVRQRCTVFSIAYSLAMALFAGTAPVVCSWLLEEQGWQWGPALYCCLFALPAWWALKGQGSRTKALT</sequence>
<evidence type="ECO:0000256" key="4">
    <source>
        <dbReference type="ARBA" id="ARBA00022692"/>
    </source>
</evidence>
<feature type="transmembrane region" description="Helical" evidence="8">
    <location>
        <begin position="400"/>
        <end position="418"/>
    </location>
</feature>
<dbReference type="Proteomes" id="UP000243002">
    <property type="component" value="Unassembled WGS sequence"/>
</dbReference>
<feature type="transmembrane region" description="Helical" evidence="8">
    <location>
        <begin position="107"/>
        <end position="127"/>
    </location>
</feature>
<keyword evidence="7 8" id="KW-0472">Membrane</keyword>
<feature type="transmembrane region" description="Helical" evidence="8">
    <location>
        <begin position="148"/>
        <end position="171"/>
    </location>
</feature>
<evidence type="ECO:0000256" key="6">
    <source>
        <dbReference type="ARBA" id="ARBA00022989"/>
    </source>
</evidence>
<dbReference type="EMBL" id="PXXO01000007">
    <property type="protein sequence ID" value="PSJ05236.1"/>
    <property type="molecule type" value="Genomic_DNA"/>
</dbReference>
<dbReference type="GO" id="GO:0015293">
    <property type="term" value="F:symporter activity"/>
    <property type="evidence" value="ECO:0007669"/>
    <property type="project" value="UniProtKB-KW"/>
</dbReference>
<dbReference type="RefSeq" id="WP_106502861.1">
    <property type="nucleotide sequence ID" value="NZ_PXXO01000007.1"/>
</dbReference>
<evidence type="ECO:0000313" key="10">
    <source>
        <dbReference type="EMBL" id="PSJ05236.1"/>
    </source>
</evidence>
<dbReference type="PANTHER" id="PTHR43528:SF1">
    <property type="entry name" value="ALPHA-KETOGLUTARATE PERMEASE"/>
    <property type="match status" value="1"/>
</dbReference>
<feature type="transmembrane region" description="Helical" evidence="8">
    <location>
        <begin position="83"/>
        <end position="101"/>
    </location>
</feature>
<evidence type="ECO:0000256" key="7">
    <source>
        <dbReference type="ARBA" id="ARBA00023136"/>
    </source>
</evidence>
<dbReference type="Pfam" id="PF07690">
    <property type="entry name" value="MFS_1"/>
    <property type="match status" value="1"/>
</dbReference>
<evidence type="ECO:0000313" key="11">
    <source>
        <dbReference type="Proteomes" id="UP000243002"/>
    </source>
</evidence>
<dbReference type="OrthoDB" id="9783227at2"/>
<dbReference type="PROSITE" id="PS50850">
    <property type="entry name" value="MFS"/>
    <property type="match status" value="1"/>
</dbReference>
<feature type="transmembrane region" description="Helical" evidence="8">
    <location>
        <begin position="242"/>
        <end position="264"/>
    </location>
</feature>
<keyword evidence="5" id="KW-0769">Symport</keyword>
<reference evidence="10 11" key="1">
    <citation type="journal article" date="2018" name="Environ. Microbiol.">
        <title>Ecological and genomic features of two widespread freshwater picocyanobacteria.</title>
        <authorList>
            <person name="Cabello-Yeves P.J."/>
            <person name="Picazo A."/>
            <person name="Camacho A."/>
            <person name="Callieri C."/>
            <person name="Rosselli R."/>
            <person name="Roda-Garcia J.J."/>
            <person name="Coutinho F.H."/>
            <person name="Rodriguez-Valera F."/>
        </authorList>
    </citation>
    <scope>NUCLEOTIDE SEQUENCE [LARGE SCALE GENOMIC DNA]</scope>
    <source>
        <strain evidence="10 11">Tous</strain>
    </source>
</reference>
<gene>
    <name evidence="10" type="ORF">C7K55_07885</name>
</gene>
<evidence type="ECO:0000256" key="3">
    <source>
        <dbReference type="ARBA" id="ARBA00022475"/>
    </source>
</evidence>
<comment type="caution">
    <text evidence="10">The sequence shown here is derived from an EMBL/GenBank/DDBJ whole genome shotgun (WGS) entry which is preliminary data.</text>
</comment>
<dbReference type="PANTHER" id="PTHR43528">
    <property type="entry name" value="ALPHA-KETOGLUTARATE PERMEASE"/>
    <property type="match status" value="1"/>
</dbReference>
<keyword evidence="3" id="KW-1003">Cell membrane</keyword>
<feature type="transmembrane region" description="Helical" evidence="8">
    <location>
        <begin position="183"/>
        <end position="202"/>
    </location>
</feature>
<feature type="transmembrane region" description="Helical" evidence="8">
    <location>
        <begin position="284"/>
        <end position="301"/>
    </location>
</feature>
<dbReference type="Gene3D" id="1.20.1250.20">
    <property type="entry name" value="MFS general substrate transporter like domains"/>
    <property type="match status" value="2"/>
</dbReference>
<feature type="domain" description="Major facilitator superfamily (MFS) profile" evidence="9">
    <location>
        <begin position="11"/>
        <end position="429"/>
    </location>
</feature>
<proteinExistence type="predicted"/>
<dbReference type="InterPro" id="IPR051084">
    <property type="entry name" value="H+-coupled_symporters"/>
</dbReference>
<protein>
    <recommendedName>
        <fullName evidence="9">Major facilitator superfamily (MFS) profile domain-containing protein</fullName>
    </recommendedName>
</protein>
<evidence type="ECO:0000256" key="8">
    <source>
        <dbReference type="SAM" id="Phobius"/>
    </source>
</evidence>
<evidence type="ECO:0000256" key="1">
    <source>
        <dbReference type="ARBA" id="ARBA00004651"/>
    </source>
</evidence>
<organism evidence="10 11">
    <name type="scientific">Cyanobium usitatum str. Tous</name>
    <dbReference type="NCBI Taxonomy" id="2116684"/>
    <lineage>
        <taxon>Bacteria</taxon>
        <taxon>Bacillati</taxon>
        <taxon>Cyanobacteriota</taxon>
        <taxon>Cyanophyceae</taxon>
        <taxon>Synechococcales</taxon>
        <taxon>Prochlorococcaceae</taxon>
        <taxon>Cyanobium</taxon>
    </lineage>
</organism>
<feature type="transmembrane region" description="Helical" evidence="8">
    <location>
        <begin position="52"/>
        <end position="71"/>
    </location>
</feature>
<comment type="subcellular location">
    <subcellularLocation>
        <location evidence="1">Cell membrane</location>
        <topology evidence="1">Multi-pass membrane protein</topology>
    </subcellularLocation>
</comment>
<dbReference type="AlphaFoldDB" id="A0A2P7MVN5"/>
<keyword evidence="6 8" id="KW-1133">Transmembrane helix</keyword>
<evidence type="ECO:0000256" key="5">
    <source>
        <dbReference type="ARBA" id="ARBA00022847"/>
    </source>
</evidence>
<evidence type="ECO:0000256" key="2">
    <source>
        <dbReference type="ARBA" id="ARBA00022448"/>
    </source>
</evidence>
<dbReference type="InterPro" id="IPR036259">
    <property type="entry name" value="MFS_trans_sf"/>
</dbReference>
<keyword evidence="4 8" id="KW-0812">Transmembrane</keyword>
<dbReference type="SUPFAM" id="SSF103473">
    <property type="entry name" value="MFS general substrate transporter"/>
    <property type="match status" value="1"/>
</dbReference>
<feature type="transmembrane region" description="Helical" evidence="8">
    <location>
        <begin position="371"/>
        <end position="394"/>
    </location>
</feature>
<dbReference type="InterPro" id="IPR020846">
    <property type="entry name" value="MFS_dom"/>
</dbReference>
<accession>A0A2P7MVN5</accession>
<keyword evidence="11" id="KW-1185">Reference proteome</keyword>
<feature type="transmembrane region" description="Helical" evidence="8">
    <location>
        <begin position="313"/>
        <end position="331"/>
    </location>
</feature>
<name>A0A2P7MVN5_9CYAN</name>
<dbReference type="InterPro" id="IPR011701">
    <property type="entry name" value="MFS"/>
</dbReference>
<feature type="transmembrane region" description="Helical" evidence="8">
    <location>
        <begin position="12"/>
        <end position="32"/>
    </location>
</feature>